<feature type="binding site" evidence="2">
    <location>
        <position position="77"/>
    </location>
    <ligand>
        <name>Mg(2+)</name>
        <dbReference type="ChEBI" id="CHEBI:18420"/>
        <label>1</label>
        <note>catalytic</note>
    </ligand>
</feature>
<name>A0A6J1NJ13_BICAN</name>
<dbReference type="Proteomes" id="UP001652582">
    <property type="component" value="Chromosome 12"/>
</dbReference>
<feature type="binding site" evidence="2">
    <location>
        <position position="276"/>
    </location>
    <ligand>
        <name>Mg(2+)</name>
        <dbReference type="ChEBI" id="CHEBI:18420"/>
        <label>1</label>
        <note>catalytic</note>
    </ligand>
</feature>
<dbReference type="GeneID" id="112052762"/>
<feature type="binding site" evidence="2">
    <location>
        <position position="147"/>
    </location>
    <ligand>
        <name>Mg(2+)</name>
        <dbReference type="ChEBI" id="CHEBI:18420"/>
        <label>1</label>
        <note>catalytic</note>
    </ligand>
</feature>
<evidence type="ECO:0000313" key="3">
    <source>
        <dbReference type="Proteomes" id="UP001652582"/>
    </source>
</evidence>
<dbReference type="RefSeq" id="XP_023947735.2">
    <property type="nucleotide sequence ID" value="XM_024091967.2"/>
</dbReference>
<keyword evidence="3" id="KW-1185">Reference proteome</keyword>
<dbReference type="Pfam" id="PF00459">
    <property type="entry name" value="Inositol_P"/>
    <property type="match status" value="1"/>
</dbReference>
<dbReference type="GO" id="GO:0004441">
    <property type="term" value="F:inositol-1,4-bisphosphate 1-phosphatase activity"/>
    <property type="evidence" value="ECO:0007669"/>
    <property type="project" value="TreeGrafter"/>
</dbReference>
<comment type="similarity">
    <text evidence="1">Belongs to the inositol monophosphatase superfamily.</text>
</comment>
<dbReference type="Gene3D" id="3.30.540.10">
    <property type="entry name" value="Fructose-1,6-Bisphosphatase, subunit A, domain 1"/>
    <property type="match status" value="1"/>
</dbReference>
<dbReference type="OrthoDB" id="9977309at2759"/>
<dbReference type="SUPFAM" id="SSF56655">
    <property type="entry name" value="Carbohydrate phosphatase"/>
    <property type="match status" value="1"/>
</dbReference>
<proteinExistence type="inferred from homology"/>
<dbReference type="Gene3D" id="3.40.190.80">
    <property type="match status" value="1"/>
</dbReference>
<keyword evidence="2" id="KW-0460">Magnesium</keyword>
<dbReference type="PROSITE" id="PS00630">
    <property type="entry name" value="IMP_2"/>
    <property type="match status" value="1"/>
</dbReference>
<reference evidence="4" key="1">
    <citation type="submission" date="2025-08" db="UniProtKB">
        <authorList>
            <consortium name="RefSeq"/>
        </authorList>
    </citation>
    <scope>IDENTIFICATION</scope>
</reference>
<dbReference type="GO" id="GO:0046854">
    <property type="term" value="P:phosphatidylinositol phosphate biosynthetic process"/>
    <property type="evidence" value="ECO:0007669"/>
    <property type="project" value="InterPro"/>
</dbReference>
<evidence type="ECO:0000256" key="2">
    <source>
        <dbReference type="PIRSR" id="PIRSR600760-2"/>
    </source>
</evidence>
<comment type="cofactor">
    <cofactor evidence="2">
        <name>Mg(2+)</name>
        <dbReference type="ChEBI" id="CHEBI:18420"/>
    </cofactor>
</comment>
<dbReference type="Gene3D" id="4.10.460.10">
    <property type="entry name" value="Inositol Polyphosphate 1-phosphatase, domain 1"/>
    <property type="match status" value="1"/>
</dbReference>
<sequence>MADILEALIQASEKAARIARSCCENADTLLVAEKCETEANTRFDKDFKTVADVLAQECAKAVIIFQFPELNGHVRGEECPEIGGITIGLQGTVEGTARLLSGALPLATATRMAEAAHSDTFENIPLFPVDLPAVDTSDLGVWIDPIDATAEFISGVRGDAKPGHGLPCVTVLIGAYLRSTGTPVVGVINQPFYNGTGRIVWGLHYNNFNLNSEELHTSKEKIVLMSGAEKPEIIERFKAAGWTVNSVPGAGHKLMKVALGEASAYIVSQGTTFRWDTCAPHAIILARGGNVLCYKKRVPIRYNDDEDLETKEYCNKDGIIAYINEAILDEIKNILS</sequence>
<evidence type="ECO:0000313" key="4">
    <source>
        <dbReference type="RefSeq" id="XP_023947735.2"/>
    </source>
</evidence>
<organism evidence="3 4">
    <name type="scientific">Bicyclus anynana</name>
    <name type="common">Squinting bush brown butterfly</name>
    <dbReference type="NCBI Taxonomy" id="110368"/>
    <lineage>
        <taxon>Eukaryota</taxon>
        <taxon>Metazoa</taxon>
        <taxon>Ecdysozoa</taxon>
        <taxon>Arthropoda</taxon>
        <taxon>Hexapoda</taxon>
        <taxon>Insecta</taxon>
        <taxon>Pterygota</taxon>
        <taxon>Neoptera</taxon>
        <taxon>Endopterygota</taxon>
        <taxon>Lepidoptera</taxon>
        <taxon>Glossata</taxon>
        <taxon>Ditrysia</taxon>
        <taxon>Papilionoidea</taxon>
        <taxon>Nymphalidae</taxon>
        <taxon>Satyrinae</taxon>
        <taxon>Satyrini</taxon>
        <taxon>Mycalesina</taxon>
        <taxon>Bicyclus</taxon>
    </lineage>
</organism>
<dbReference type="InterPro" id="IPR000760">
    <property type="entry name" value="Inositol_monophosphatase-like"/>
</dbReference>
<dbReference type="PANTHER" id="PTHR43028:SF3">
    <property type="entry name" value="INOSITOL POLYPHOSPHATE 1-PHOSPHATASE"/>
    <property type="match status" value="1"/>
</dbReference>
<dbReference type="InterPro" id="IPR050725">
    <property type="entry name" value="CysQ/Inositol_MonoPase"/>
</dbReference>
<keyword evidence="2" id="KW-0479">Metal-binding</keyword>
<dbReference type="InterPro" id="IPR044897">
    <property type="entry name" value="INPP1_dom_1"/>
</dbReference>
<evidence type="ECO:0000256" key="1">
    <source>
        <dbReference type="ARBA" id="ARBA00009759"/>
    </source>
</evidence>
<protein>
    <submittedName>
        <fullName evidence="4">Inositol polyphosphate 1-phosphatase</fullName>
    </submittedName>
</protein>
<dbReference type="PANTHER" id="PTHR43028">
    <property type="entry name" value="3'(2'),5'-BISPHOSPHATE NUCLEOTIDASE 1"/>
    <property type="match status" value="1"/>
</dbReference>
<feature type="binding site" evidence="2">
    <location>
        <position position="146"/>
    </location>
    <ligand>
        <name>Mg(2+)</name>
        <dbReference type="ChEBI" id="CHEBI:18420"/>
        <label>1</label>
        <note>catalytic</note>
    </ligand>
</feature>
<gene>
    <name evidence="4" type="primary">LOC112052762</name>
</gene>
<dbReference type="KEGG" id="bany:112052762"/>
<accession>A0A6J1NJ13</accession>
<dbReference type="GO" id="GO:0046872">
    <property type="term" value="F:metal ion binding"/>
    <property type="evidence" value="ECO:0007669"/>
    <property type="project" value="UniProtKB-KW"/>
</dbReference>
<dbReference type="AlphaFoldDB" id="A0A6J1NJ13"/>
<feature type="binding site" evidence="2">
    <location>
        <position position="144"/>
    </location>
    <ligand>
        <name>Mg(2+)</name>
        <dbReference type="ChEBI" id="CHEBI:18420"/>
        <label>1</label>
        <note>catalytic</note>
    </ligand>
</feature>
<dbReference type="InterPro" id="IPR020550">
    <property type="entry name" value="Inositol_monophosphatase_CS"/>
</dbReference>